<reference evidence="1 2" key="1">
    <citation type="submission" date="2019-07" db="EMBL/GenBank/DDBJ databases">
        <title>The First High-Quality Draft Genome Sequence of the Causal Agent of the Current Panama Disease Epidemic.</title>
        <authorList>
            <person name="Warmington R.J."/>
            <person name="Kay W."/>
            <person name="Jeffries A."/>
            <person name="Bebber D."/>
            <person name="Moore K."/>
            <person name="Studholme D.J."/>
        </authorList>
    </citation>
    <scope>NUCLEOTIDE SEQUENCE [LARGE SCALE GENOMIC DNA]</scope>
    <source>
        <strain evidence="1 2">TR4</strain>
    </source>
</reference>
<dbReference type="Gene3D" id="1.10.510.10">
    <property type="entry name" value="Transferase(Phosphotransferase) domain 1"/>
    <property type="match status" value="1"/>
</dbReference>
<evidence type="ECO:0000313" key="2">
    <source>
        <dbReference type="Proteomes" id="UP000321331"/>
    </source>
</evidence>
<dbReference type="SUPFAM" id="SSF56112">
    <property type="entry name" value="Protein kinase-like (PK-like)"/>
    <property type="match status" value="1"/>
</dbReference>
<evidence type="ECO:0008006" key="3">
    <source>
        <dbReference type="Google" id="ProtNLM"/>
    </source>
</evidence>
<proteinExistence type="predicted"/>
<comment type="caution">
    <text evidence="1">The sequence shown here is derived from an EMBL/GenBank/DDBJ whole genome shotgun (WGS) entry which is preliminary data.</text>
</comment>
<dbReference type="InterPro" id="IPR011009">
    <property type="entry name" value="Kinase-like_dom_sf"/>
</dbReference>
<gene>
    <name evidence="1" type="ORF">FocTR4_00012177</name>
</gene>
<protein>
    <recommendedName>
        <fullName evidence="3">Protein kinase domain-containing protein</fullName>
    </recommendedName>
</protein>
<organism evidence="1 2">
    <name type="scientific">Fusarium oxysporum f. sp. cubense</name>
    <dbReference type="NCBI Taxonomy" id="61366"/>
    <lineage>
        <taxon>Eukaryota</taxon>
        <taxon>Fungi</taxon>
        <taxon>Dikarya</taxon>
        <taxon>Ascomycota</taxon>
        <taxon>Pezizomycotina</taxon>
        <taxon>Sordariomycetes</taxon>
        <taxon>Hypocreomycetidae</taxon>
        <taxon>Hypocreales</taxon>
        <taxon>Nectriaceae</taxon>
        <taxon>Fusarium</taxon>
        <taxon>Fusarium oxysporum species complex</taxon>
    </lineage>
</organism>
<sequence>MSIILPFLNVPEELLSTGSSQGMTYGIDKDIVVKVPFQYEVSPGIPLSHCWDLSIKSFIAMEKEMAVYDALQVQPHRNFVKRLEPSSVNCLFLERLDLLEKVCWLENIGFINGDLAVRNLGVDKAGTLKVFDFGSSSFSDTENDVIADHFDLATCLHFILSGIDPFAGFQSHSEAIRTRHALKAGQWTIAEGAEVIGDIIQDGWTGRTGAKHFKGILNDVARRLGTTKLSPDSLSESTDYYSLQLRCQDWLRDNPRNPLWKNLDDKSVDLASKEEEQRLYRNEEGRFEVYMLLFVEICSCWGRFPDSGTRCLVLPYAFWPRPSRTTRRHASEELRFRDPLNGLKFGQL</sequence>
<dbReference type="EMBL" id="VMNF01000014">
    <property type="protein sequence ID" value="TXB97022.1"/>
    <property type="molecule type" value="Genomic_DNA"/>
</dbReference>
<evidence type="ECO:0000313" key="1">
    <source>
        <dbReference type="EMBL" id="TXB97022.1"/>
    </source>
</evidence>
<dbReference type="AlphaFoldDB" id="A0A5C6SEK6"/>
<accession>A0A5C6SEK6</accession>
<dbReference type="Proteomes" id="UP000321331">
    <property type="component" value="Unassembled WGS sequence"/>
</dbReference>
<name>A0A5C6SEK6_FUSOC</name>